<reference evidence="1 2" key="1">
    <citation type="submission" date="2019-07" db="EMBL/GenBank/DDBJ databases">
        <title>WGS assembly of Gossypium mustelinum.</title>
        <authorList>
            <person name="Chen Z.J."/>
            <person name="Sreedasyam A."/>
            <person name="Ando A."/>
            <person name="Song Q."/>
            <person name="De L."/>
            <person name="Hulse-Kemp A."/>
            <person name="Ding M."/>
            <person name="Ye W."/>
            <person name="Kirkbride R."/>
            <person name="Jenkins J."/>
            <person name="Plott C."/>
            <person name="Lovell J."/>
            <person name="Lin Y.-M."/>
            <person name="Vaughn R."/>
            <person name="Liu B."/>
            <person name="Li W."/>
            <person name="Simpson S."/>
            <person name="Scheffler B."/>
            <person name="Saski C."/>
            <person name="Grover C."/>
            <person name="Hu G."/>
            <person name="Conover J."/>
            <person name="Carlson J."/>
            <person name="Shu S."/>
            <person name="Boston L."/>
            <person name="Williams M."/>
            <person name="Peterson D."/>
            <person name="Mcgee K."/>
            <person name="Jones D."/>
            <person name="Wendel J."/>
            <person name="Stelly D."/>
            <person name="Grimwood J."/>
            <person name="Schmutz J."/>
        </authorList>
    </citation>
    <scope>NUCLEOTIDE SEQUENCE [LARGE SCALE GENOMIC DNA]</scope>
    <source>
        <strain evidence="1">1408120.09</strain>
    </source>
</reference>
<feature type="non-terminal residue" evidence="1">
    <location>
        <position position="90"/>
    </location>
</feature>
<gene>
    <name evidence="1" type="ORF">E1A91_A05G109800v1</name>
</gene>
<evidence type="ECO:0000313" key="2">
    <source>
        <dbReference type="Proteomes" id="UP000323597"/>
    </source>
</evidence>
<evidence type="ECO:0000313" key="1">
    <source>
        <dbReference type="EMBL" id="TYJ33537.1"/>
    </source>
</evidence>
<dbReference type="EMBL" id="CM017640">
    <property type="protein sequence ID" value="TYJ33537.1"/>
    <property type="molecule type" value="Genomic_DNA"/>
</dbReference>
<name>A0A5D2Z3U7_GOSMU</name>
<dbReference type="AlphaFoldDB" id="A0A5D2Z3U7"/>
<proteinExistence type="predicted"/>
<sequence length="90" mass="10554">QKRYHSGIEHQSYHNQQHFQVVPYTYWHRKPGTGWAYLLAWTIQLYHCATACGAPVHMICPCFLLQSSTKFLQSTTFDYSLNLLNHTQLP</sequence>
<accession>A0A5D2Z3U7</accession>
<dbReference type="Proteomes" id="UP000323597">
    <property type="component" value="Chromosome A05"/>
</dbReference>
<feature type="non-terminal residue" evidence="1">
    <location>
        <position position="1"/>
    </location>
</feature>
<protein>
    <submittedName>
        <fullName evidence="1">Uncharacterized protein</fullName>
    </submittedName>
</protein>
<organism evidence="1 2">
    <name type="scientific">Gossypium mustelinum</name>
    <name type="common">Cotton</name>
    <name type="synonym">Gossypium caicoense</name>
    <dbReference type="NCBI Taxonomy" id="34275"/>
    <lineage>
        <taxon>Eukaryota</taxon>
        <taxon>Viridiplantae</taxon>
        <taxon>Streptophyta</taxon>
        <taxon>Embryophyta</taxon>
        <taxon>Tracheophyta</taxon>
        <taxon>Spermatophyta</taxon>
        <taxon>Magnoliopsida</taxon>
        <taxon>eudicotyledons</taxon>
        <taxon>Gunneridae</taxon>
        <taxon>Pentapetalae</taxon>
        <taxon>rosids</taxon>
        <taxon>malvids</taxon>
        <taxon>Malvales</taxon>
        <taxon>Malvaceae</taxon>
        <taxon>Malvoideae</taxon>
        <taxon>Gossypium</taxon>
    </lineage>
</organism>
<keyword evidence="2" id="KW-1185">Reference proteome</keyword>